<dbReference type="EMBL" id="CP136508">
    <property type="protein sequence ID" value="WUR14015.1"/>
    <property type="molecule type" value="Genomic_DNA"/>
</dbReference>
<dbReference type="PROSITE" id="PS51257">
    <property type="entry name" value="PROKAR_LIPOPROTEIN"/>
    <property type="match status" value="1"/>
</dbReference>
<dbReference type="PANTHER" id="PTHR13833">
    <property type="match status" value="1"/>
</dbReference>
<evidence type="ECO:0000313" key="3">
    <source>
        <dbReference type="Proteomes" id="UP000321323"/>
    </source>
</evidence>
<keyword evidence="3" id="KW-1185">Reference proteome</keyword>
<protein>
    <submittedName>
        <fullName evidence="2">Uncharacterized protein</fullName>
    </submittedName>
</protein>
<feature type="compositionally biased region" description="Low complexity" evidence="1">
    <location>
        <begin position="503"/>
        <end position="515"/>
    </location>
</feature>
<accession>A0ABZ1UMP6</accession>
<dbReference type="PANTHER" id="PTHR13833:SF71">
    <property type="entry name" value="NHL DOMAIN-CONTAINING PROTEIN"/>
    <property type="match status" value="1"/>
</dbReference>
<name>A0ABZ1UMP6_9BURK</name>
<sequence length="545" mass="55938">MKLAFHKNTFYAAVLALTLAGCGGGGGDSPATTSPVSPPPPAPVTGAASLAAAQVLAGGVPVALRATASDGSSPSWTLGDGSPGRITVASGPNAAYQPPAAVTVPTVVTLTATWTGGSKTLRLTVYPDPGAPRLELIAGSLGSLAMLDGSGTAARFANIRDIAVDATGNAFVADALRFARNEVERGRPSAMRRVKPDGTVTTLARLPYGHADGSAAQAQLGEAKSVALAPDGSLYILDYDGDLRVRVLRPDGSVGTVLDAAHTDKTSVRILTDTAGTLYLLTRSAVWRVTGNSAQLVAGDATDTRSEDGIGSAARFQDLTDAAWGSNGTLYLLDRDLVRALVPASMQVSTVAGTATGAVGPVDGPRGTAHFGTPTSLTVNSGQIYVLDQKGSDPSVERLIRRVALDGTVTTVARFNDPVNSAPASTSAHTLLRSGAGGTLLLASQGEILRGTASGGFTLLAGLEGDSTAQINGKGVQARFVSPTDLAASPDGNVVRPGKARAGGRLARAGVARPAHPQDRPGRYRQHRHRRSVRGRQRHRRRVQR</sequence>
<evidence type="ECO:0000256" key="1">
    <source>
        <dbReference type="SAM" id="MobiDB-lite"/>
    </source>
</evidence>
<feature type="region of interest" description="Disordered" evidence="1">
    <location>
        <begin position="497"/>
        <end position="545"/>
    </location>
</feature>
<gene>
    <name evidence="2" type="ORF">E7V67_002605</name>
</gene>
<dbReference type="Gene3D" id="2.120.10.30">
    <property type="entry name" value="TolB, C-terminal domain"/>
    <property type="match status" value="2"/>
</dbReference>
<dbReference type="SUPFAM" id="SSF63829">
    <property type="entry name" value="Calcium-dependent phosphotriesterase"/>
    <property type="match status" value="1"/>
</dbReference>
<feature type="region of interest" description="Disordered" evidence="1">
    <location>
        <begin position="26"/>
        <end position="45"/>
    </location>
</feature>
<proteinExistence type="predicted"/>
<evidence type="ECO:0000313" key="2">
    <source>
        <dbReference type="EMBL" id="WUR14015.1"/>
    </source>
</evidence>
<dbReference type="Proteomes" id="UP000321323">
    <property type="component" value="Chromosome"/>
</dbReference>
<feature type="compositionally biased region" description="Basic residues" evidence="1">
    <location>
        <begin position="523"/>
        <end position="545"/>
    </location>
</feature>
<dbReference type="InterPro" id="IPR011042">
    <property type="entry name" value="6-blade_b-propeller_TolB-like"/>
</dbReference>
<organism evidence="2 3">
    <name type="scientific">[Empedobacter] haloabium</name>
    <dbReference type="NCBI Taxonomy" id="592317"/>
    <lineage>
        <taxon>Bacteria</taxon>
        <taxon>Pseudomonadati</taxon>
        <taxon>Pseudomonadota</taxon>
        <taxon>Betaproteobacteria</taxon>
        <taxon>Burkholderiales</taxon>
        <taxon>Oxalobacteraceae</taxon>
        <taxon>Telluria group</taxon>
        <taxon>Telluria group incertae sedis</taxon>
    </lineage>
</organism>
<reference evidence="2 3" key="1">
    <citation type="journal article" date="2019" name="Int. J. Syst. Evol. Microbiol.">
        <title>The Draft Whole-Genome Sequence of the Antibiotic Producer Empedobacter haloabium ATCC 31962 Provides Indications for Its Taxonomic Reclassification.</title>
        <authorList>
            <person name="Miess H."/>
            <person name="Arlt P."/>
            <person name="Apel A.K."/>
            <person name="Weber T."/>
            <person name="Nieselt K."/>
            <person name="Hanssen F."/>
            <person name="Czemmel S."/>
            <person name="Nahnsen S."/>
            <person name="Gross H."/>
        </authorList>
    </citation>
    <scope>NUCLEOTIDE SEQUENCE [LARGE SCALE GENOMIC DNA]</scope>
    <source>
        <strain evidence="2 3">ATCC 31962</strain>
    </source>
</reference>